<dbReference type="Proteomes" id="UP000594262">
    <property type="component" value="Unplaced"/>
</dbReference>
<dbReference type="CDD" id="cd06661">
    <property type="entry name" value="GGCT_like"/>
    <property type="match status" value="1"/>
</dbReference>
<dbReference type="Pfam" id="PF04752">
    <property type="entry name" value="ChaC"/>
    <property type="match status" value="1"/>
</dbReference>
<sequence>MTDVEKTADLNFKRIINQNEDFQQLNIEVNKGLWIFGYGSLLWKVNFEYEKDLFGTIKGFARRFWQESTDHRGTTQFPGRVVTLVPREDNVLWGRAFYIPPASVKETMDTLNFREKGGYSLTKVLFQPDNANLKEMDVFLYMGSKGNPNYAGEETLDNVAARIAKAVGPSGPNVDYLYNLASVLEQYRDMIGEDDREHTLALKKKVDVILLNNKV</sequence>
<dbReference type="OrthoDB" id="1933483at2759"/>
<evidence type="ECO:0000256" key="3">
    <source>
        <dbReference type="ARBA" id="ARBA00023239"/>
    </source>
</evidence>
<dbReference type="InterPro" id="IPR013024">
    <property type="entry name" value="GGCT-like"/>
</dbReference>
<dbReference type="InterPro" id="IPR006840">
    <property type="entry name" value="ChaC"/>
</dbReference>
<dbReference type="GO" id="GO:0061928">
    <property type="term" value="F:glutathione specific gamma-glutamylcyclotransferase activity"/>
    <property type="evidence" value="ECO:0007669"/>
    <property type="project" value="UniProtKB-EC"/>
</dbReference>
<protein>
    <recommendedName>
        <fullName evidence="2">glutathione-specific gamma-glutamylcyclotransferase</fullName>
        <ecNumber evidence="2">4.3.2.7</ecNumber>
    </recommendedName>
    <alternativeName>
        <fullName evidence="4">Cation transport regulator-like protein 2</fullName>
    </alternativeName>
</protein>
<comment type="function">
    <text evidence="5">Catalyzes the cleavage of glutathione into 5-oxo-L-proline and a Cys-Gly dipeptide. Acts specifically on glutathione, but not on other gamma-glutamyl peptides.</text>
</comment>
<evidence type="ECO:0000256" key="5">
    <source>
        <dbReference type="ARBA" id="ARBA00045227"/>
    </source>
</evidence>
<comment type="catalytic activity">
    <reaction evidence="6">
        <text>glutathione = L-cysteinylglycine + 5-oxo-L-proline</text>
        <dbReference type="Rhea" id="RHEA:47724"/>
        <dbReference type="ChEBI" id="CHEBI:57925"/>
        <dbReference type="ChEBI" id="CHEBI:58402"/>
        <dbReference type="ChEBI" id="CHEBI:61694"/>
        <dbReference type="EC" id="4.3.2.7"/>
    </reaction>
</comment>
<evidence type="ECO:0000256" key="2">
    <source>
        <dbReference type="ARBA" id="ARBA00012344"/>
    </source>
</evidence>
<evidence type="ECO:0000256" key="1">
    <source>
        <dbReference type="ARBA" id="ARBA00009662"/>
    </source>
</evidence>
<name>A0A7M5ULE4_9CNID</name>
<dbReference type="EnsemblMetazoa" id="CLYHEMT011865.1">
    <property type="protein sequence ID" value="CLYHEMP011865.1"/>
    <property type="gene ID" value="CLYHEMG011865"/>
</dbReference>
<evidence type="ECO:0000256" key="6">
    <source>
        <dbReference type="ARBA" id="ARBA00048073"/>
    </source>
</evidence>
<dbReference type="AlphaFoldDB" id="A0A7M5ULE4"/>
<dbReference type="GO" id="GO:0006751">
    <property type="term" value="P:glutathione catabolic process"/>
    <property type="evidence" value="ECO:0007669"/>
    <property type="project" value="InterPro"/>
</dbReference>
<dbReference type="InterPro" id="IPR036568">
    <property type="entry name" value="GGCT-like_sf"/>
</dbReference>
<accession>A0A7M5ULE4</accession>
<evidence type="ECO:0000313" key="8">
    <source>
        <dbReference type="Proteomes" id="UP000594262"/>
    </source>
</evidence>
<dbReference type="EC" id="4.3.2.7" evidence="2"/>
<reference evidence="7" key="1">
    <citation type="submission" date="2021-01" db="UniProtKB">
        <authorList>
            <consortium name="EnsemblMetazoa"/>
        </authorList>
    </citation>
    <scope>IDENTIFICATION</scope>
</reference>
<evidence type="ECO:0000313" key="7">
    <source>
        <dbReference type="EnsemblMetazoa" id="CLYHEMP011865.1"/>
    </source>
</evidence>
<comment type="similarity">
    <text evidence="1">Belongs to the gamma-glutamylcyclotransferase family. ChaC subfamily.</text>
</comment>
<organism evidence="7 8">
    <name type="scientific">Clytia hemisphaerica</name>
    <dbReference type="NCBI Taxonomy" id="252671"/>
    <lineage>
        <taxon>Eukaryota</taxon>
        <taxon>Metazoa</taxon>
        <taxon>Cnidaria</taxon>
        <taxon>Hydrozoa</taxon>
        <taxon>Hydroidolina</taxon>
        <taxon>Leptothecata</taxon>
        <taxon>Obeliida</taxon>
        <taxon>Clytiidae</taxon>
        <taxon>Clytia</taxon>
    </lineage>
</organism>
<dbReference type="SUPFAM" id="SSF110857">
    <property type="entry name" value="Gamma-glutamyl cyclotransferase-like"/>
    <property type="match status" value="1"/>
</dbReference>
<dbReference type="GeneID" id="136809876"/>
<dbReference type="PANTHER" id="PTHR12192:SF2">
    <property type="entry name" value="GLUTATHIONE-SPECIFIC GAMMA-GLUTAMYLCYCLOTRANSFERASE 2"/>
    <property type="match status" value="1"/>
</dbReference>
<dbReference type="Gene3D" id="3.10.490.10">
    <property type="entry name" value="Gamma-glutamyl cyclotransferase-like"/>
    <property type="match status" value="1"/>
</dbReference>
<dbReference type="RefSeq" id="XP_066922535.1">
    <property type="nucleotide sequence ID" value="XM_067066434.1"/>
</dbReference>
<dbReference type="GO" id="GO:0005737">
    <property type="term" value="C:cytoplasm"/>
    <property type="evidence" value="ECO:0007669"/>
    <property type="project" value="TreeGrafter"/>
</dbReference>
<keyword evidence="3" id="KW-0456">Lyase</keyword>
<evidence type="ECO:0000256" key="4">
    <source>
        <dbReference type="ARBA" id="ARBA00043195"/>
    </source>
</evidence>
<dbReference type="PANTHER" id="PTHR12192">
    <property type="entry name" value="CATION TRANSPORT PROTEIN CHAC-RELATED"/>
    <property type="match status" value="1"/>
</dbReference>
<keyword evidence="8" id="KW-1185">Reference proteome</keyword>
<proteinExistence type="inferred from homology"/>